<evidence type="ECO:0000313" key="5">
    <source>
        <dbReference type="EMBL" id="EHK99533.1"/>
    </source>
</evidence>
<evidence type="ECO:0000256" key="3">
    <source>
        <dbReference type="ARBA" id="ARBA00023274"/>
    </source>
</evidence>
<organism evidence="5 6">
    <name type="scientific">Glarea lozoyensis (strain ATCC 74030 / MF5533)</name>
    <dbReference type="NCBI Taxonomy" id="1104152"/>
    <lineage>
        <taxon>Eukaryota</taxon>
        <taxon>Fungi</taxon>
        <taxon>Dikarya</taxon>
        <taxon>Ascomycota</taxon>
        <taxon>Pezizomycotina</taxon>
        <taxon>Leotiomycetes</taxon>
        <taxon>Helotiales</taxon>
        <taxon>Helotiaceae</taxon>
        <taxon>Glarea</taxon>
    </lineage>
</organism>
<dbReference type="InterPro" id="IPR001857">
    <property type="entry name" value="Ribosomal_bL19"/>
</dbReference>
<gene>
    <name evidence="5" type="ORF">M7I_4604</name>
</gene>
<dbReference type="Proteomes" id="UP000005446">
    <property type="component" value="Unassembled WGS sequence"/>
</dbReference>
<dbReference type="GO" id="GO:0003735">
    <property type="term" value="F:structural constituent of ribosome"/>
    <property type="evidence" value="ECO:0007669"/>
    <property type="project" value="InterPro"/>
</dbReference>
<feature type="compositionally biased region" description="Basic residues" evidence="4">
    <location>
        <begin position="232"/>
        <end position="244"/>
    </location>
</feature>
<accession>H0EPM0</accession>
<proteinExistence type="inferred from homology"/>
<dbReference type="Gene3D" id="2.30.30.790">
    <property type="match status" value="1"/>
</dbReference>
<reference evidence="5 6" key="1">
    <citation type="journal article" date="2012" name="Eukaryot. Cell">
        <title>Genome sequence of the fungus Glarea lozoyensis: the first genome sequence of a species from the Helotiaceae family.</title>
        <authorList>
            <person name="Youssar L."/>
            <person name="Gruening B.A."/>
            <person name="Erxleben A."/>
            <person name="Guenther S."/>
            <person name="Huettel W."/>
        </authorList>
    </citation>
    <scope>NUCLEOTIDE SEQUENCE [LARGE SCALE GENOMIC DNA]</scope>
    <source>
        <strain evidence="6">ATCC 74030 / MF5533</strain>
    </source>
</reference>
<dbReference type="FunCoup" id="H0EPM0">
    <property type="interactions" value="150"/>
</dbReference>
<evidence type="ECO:0000256" key="1">
    <source>
        <dbReference type="ARBA" id="ARBA00005781"/>
    </source>
</evidence>
<dbReference type="SUPFAM" id="SSF50104">
    <property type="entry name" value="Translation proteins SH3-like domain"/>
    <property type="match status" value="1"/>
</dbReference>
<comment type="caution">
    <text evidence="5">The sequence shown here is derived from an EMBL/GenBank/DDBJ whole genome shotgun (WGS) entry which is preliminary data.</text>
</comment>
<comment type="similarity">
    <text evidence="1">Belongs to the bacterial ribosomal protein bL19 family.</text>
</comment>
<dbReference type="FunFam" id="2.30.30.790:FF:000007">
    <property type="entry name" value="Mitochondrial ribosomal protein, putative"/>
    <property type="match status" value="1"/>
</dbReference>
<dbReference type="GO" id="GO:0006412">
    <property type="term" value="P:translation"/>
    <property type="evidence" value="ECO:0007669"/>
    <property type="project" value="InterPro"/>
</dbReference>
<keyword evidence="6" id="KW-1185">Reference proteome</keyword>
<dbReference type="PANTHER" id="PTHR15680">
    <property type="entry name" value="RIBOSOMAL PROTEIN L19"/>
    <property type="match status" value="1"/>
</dbReference>
<dbReference type="InterPro" id="IPR038657">
    <property type="entry name" value="Ribosomal_bL19_sf"/>
</dbReference>
<evidence type="ECO:0000313" key="6">
    <source>
        <dbReference type="Proteomes" id="UP000005446"/>
    </source>
</evidence>
<keyword evidence="2 5" id="KW-0689">Ribosomal protein</keyword>
<dbReference type="EMBL" id="AGUE01000113">
    <property type="protein sequence ID" value="EHK99533.1"/>
    <property type="molecule type" value="Genomic_DNA"/>
</dbReference>
<dbReference type="InterPro" id="IPR008991">
    <property type="entry name" value="Translation_prot_SH3-like_sf"/>
</dbReference>
<sequence>MAQVQCVGAVWSVVDWTLPSARIIITGPGALANQGFLTVQHYGDHDANITAAELLENSIATVVYAKAHHKLKVYPPPPSAKAAFKEPIKEVTASQLAILDPTGGRTTLFSKANTEAAKVGDILLVRLKNGDPFAGVCINIRRRGVDSGILLRNELTRVGVEMWFKIYSPNVEGIEVVQRKEKRARRARLTYMRKPKHDVGSVQNIVLAYQRTRGALRGNVEGGPVGHENKGGKRKIRAKGKGKK</sequence>
<dbReference type="OrthoDB" id="432645at2759"/>
<name>H0EPM0_GLAL7</name>
<keyword evidence="3" id="KW-0687">Ribonucleoprotein</keyword>
<dbReference type="InParanoid" id="H0EPM0"/>
<dbReference type="HOGENOM" id="CLU_1138087_0_0_1"/>
<evidence type="ECO:0000256" key="4">
    <source>
        <dbReference type="SAM" id="MobiDB-lite"/>
    </source>
</evidence>
<dbReference type="Pfam" id="PF01245">
    <property type="entry name" value="Ribosomal_L19"/>
    <property type="match status" value="1"/>
</dbReference>
<dbReference type="PANTHER" id="PTHR15680:SF9">
    <property type="entry name" value="LARGE RIBOSOMAL SUBUNIT PROTEIN BL19M"/>
    <property type="match status" value="1"/>
</dbReference>
<protein>
    <submittedName>
        <fullName evidence="5">Putative 60S ribosomal protein subunit img1, mitochondrial</fullName>
    </submittedName>
</protein>
<dbReference type="AlphaFoldDB" id="H0EPM0"/>
<evidence type="ECO:0000256" key="2">
    <source>
        <dbReference type="ARBA" id="ARBA00022980"/>
    </source>
</evidence>
<dbReference type="GO" id="GO:0005762">
    <property type="term" value="C:mitochondrial large ribosomal subunit"/>
    <property type="evidence" value="ECO:0007669"/>
    <property type="project" value="TreeGrafter"/>
</dbReference>
<feature type="region of interest" description="Disordered" evidence="4">
    <location>
        <begin position="218"/>
        <end position="244"/>
    </location>
</feature>